<accession>A0A177ASQ1</accession>
<proteinExistence type="predicted"/>
<evidence type="ECO:0000313" key="3">
    <source>
        <dbReference type="Proteomes" id="UP000078046"/>
    </source>
</evidence>
<dbReference type="EMBL" id="LWCA01001866">
    <property type="protein sequence ID" value="OAF64403.1"/>
    <property type="molecule type" value="Genomic_DNA"/>
</dbReference>
<dbReference type="AlphaFoldDB" id="A0A177ASQ1"/>
<sequence length="197" mass="23212">MTTLKSKRSETEQGEMKKLIECMENVQKCKNFNSKIMPMCLRKIRNLLMKDKKNGSACAYLEKIYYEKQILNILKREYSEEASEIIANYKHIANYCLQNNEEKLALQYMGQSAALSCKNYGEKCERSRYLLDEFAKIYSLIGRSNYEETVKKHEKLNKPNKHEMDEIPGSKCYLYIQLSVVFVFMGVLYNLLLINKY</sequence>
<keyword evidence="1" id="KW-1133">Transmembrane helix</keyword>
<dbReference type="Proteomes" id="UP000078046">
    <property type="component" value="Unassembled WGS sequence"/>
</dbReference>
<comment type="caution">
    <text evidence="2">The sequence shown here is derived from an EMBL/GenBank/DDBJ whole genome shotgun (WGS) entry which is preliminary data.</text>
</comment>
<keyword evidence="1" id="KW-0812">Transmembrane</keyword>
<name>A0A177ASQ1_9BILA</name>
<evidence type="ECO:0000313" key="2">
    <source>
        <dbReference type="EMBL" id="OAF64403.1"/>
    </source>
</evidence>
<keyword evidence="1" id="KW-0472">Membrane</keyword>
<reference evidence="2 3" key="1">
    <citation type="submission" date="2016-04" db="EMBL/GenBank/DDBJ databases">
        <title>The genome of Intoshia linei affirms orthonectids as highly simplified spiralians.</title>
        <authorList>
            <person name="Mikhailov K.V."/>
            <person name="Slusarev G.S."/>
            <person name="Nikitin M.A."/>
            <person name="Logacheva M.D."/>
            <person name="Penin A."/>
            <person name="Aleoshin V."/>
            <person name="Panchin Y.V."/>
        </authorList>
    </citation>
    <scope>NUCLEOTIDE SEQUENCE [LARGE SCALE GENOMIC DNA]</scope>
    <source>
        <strain evidence="2">Intl2013</strain>
        <tissue evidence="2">Whole animal</tissue>
    </source>
</reference>
<evidence type="ECO:0000256" key="1">
    <source>
        <dbReference type="SAM" id="Phobius"/>
    </source>
</evidence>
<protein>
    <submittedName>
        <fullName evidence="2">Uncharacterized protein</fullName>
    </submittedName>
</protein>
<gene>
    <name evidence="2" type="ORF">A3Q56_07869</name>
</gene>
<keyword evidence="3" id="KW-1185">Reference proteome</keyword>
<organism evidence="2 3">
    <name type="scientific">Intoshia linei</name>
    <dbReference type="NCBI Taxonomy" id="1819745"/>
    <lineage>
        <taxon>Eukaryota</taxon>
        <taxon>Metazoa</taxon>
        <taxon>Spiralia</taxon>
        <taxon>Lophotrochozoa</taxon>
        <taxon>Mesozoa</taxon>
        <taxon>Orthonectida</taxon>
        <taxon>Rhopaluridae</taxon>
        <taxon>Intoshia</taxon>
    </lineage>
</organism>
<feature type="transmembrane region" description="Helical" evidence="1">
    <location>
        <begin position="172"/>
        <end position="194"/>
    </location>
</feature>